<organism evidence="2 3">
    <name type="scientific">Arenibacter troitsensis</name>
    <dbReference type="NCBI Taxonomy" id="188872"/>
    <lineage>
        <taxon>Bacteria</taxon>
        <taxon>Pseudomonadati</taxon>
        <taxon>Bacteroidota</taxon>
        <taxon>Flavobacteriia</taxon>
        <taxon>Flavobacteriales</taxon>
        <taxon>Flavobacteriaceae</taxon>
        <taxon>Arenibacter</taxon>
    </lineage>
</organism>
<keyword evidence="3" id="KW-1185">Reference proteome</keyword>
<evidence type="ECO:0000313" key="2">
    <source>
        <dbReference type="EMBL" id="SMG13469.1"/>
    </source>
</evidence>
<dbReference type="AlphaFoldDB" id="A0A1X7IGQ3"/>
<sequence>MFKEKKYYGEVWFPKEETRCFCVLLINDNDILLETNLLTTKPVHKEPLINGIFTGLGHLTFVDCKIRKSESGISQMKIYAPKYSFISAHHPINALNLKFQEFNVTNDAIVSWVNHGTWYNSTDQKLIKEDDISQEIRIDDAGLTVTINHSLNINSKRTELLIRNFGYVKFKLDNPVDTLEASIHPSNYISY</sequence>
<dbReference type="EMBL" id="FXAO01000001">
    <property type="protein sequence ID" value="SMG13469.1"/>
    <property type="molecule type" value="Genomic_DNA"/>
</dbReference>
<feature type="domain" description="ApeA N-terminal" evidence="1">
    <location>
        <begin position="6"/>
        <end position="180"/>
    </location>
</feature>
<dbReference type="OrthoDB" id="1397981at2"/>
<reference evidence="3" key="1">
    <citation type="submission" date="2017-04" db="EMBL/GenBank/DDBJ databases">
        <authorList>
            <person name="Varghese N."/>
            <person name="Submissions S."/>
        </authorList>
    </citation>
    <scope>NUCLEOTIDE SEQUENCE [LARGE SCALE GENOMIC DNA]</scope>
    <source>
        <strain evidence="3">DSM 19835</strain>
    </source>
</reference>
<evidence type="ECO:0000259" key="1">
    <source>
        <dbReference type="Pfam" id="PF18862"/>
    </source>
</evidence>
<proteinExistence type="predicted"/>
<name>A0A1X7IGQ3_9FLAO</name>
<dbReference type="RefSeq" id="WP_085496300.1">
    <property type="nucleotide sequence ID" value="NZ_FXAO01000001.1"/>
</dbReference>
<dbReference type="Proteomes" id="UP000193420">
    <property type="component" value="Unassembled WGS sequence"/>
</dbReference>
<dbReference type="InterPro" id="IPR041223">
    <property type="entry name" value="ApeA_NTD"/>
</dbReference>
<dbReference type="Pfam" id="PF18862">
    <property type="entry name" value="ApeA_NTD1"/>
    <property type="match status" value="1"/>
</dbReference>
<evidence type="ECO:0000313" key="3">
    <source>
        <dbReference type="Proteomes" id="UP000193420"/>
    </source>
</evidence>
<protein>
    <recommendedName>
        <fullName evidence="1">ApeA N-terminal domain-containing protein</fullName>
    </recommendedName>
</protein>
<gene>
    <name evidence="2" type="ORF">SAMN03080602_00785</name>
</gene>
<accession>A0A1X7IGQ3</accession>